<evidence type="ECO:0000256" key="13">
    <source>
        <dbReference type="ARBA" id="ARBA00042156"/>
    </source>
</evidence>
<evidence type="ECO:0000256" key="9">
    <source>
        <dbReference type="ARBA" id="ARBA00023125"/>
    </source>
</evidence>
<keyword evidence="6" id="KW-0228">DNA excision</keyword>
<dbReference type="InterPro" id="IPR003439">
    <property type="entry name" value="ABC_transporter-like_ATP-bd"/>
</dbReference>
<keyword evidence="5" id="KW-0227">DNA damage</keyword>
<keyword evidence="10" id="KW-0234">DNA repair</keyword>
<evidence type="ECO:0000256" key="1">
    <source>
        <dbReference type="ARBA" id="ARBA00004496"/>
    </source>
</evidence>
<keyword evidence="8" id="KW-0267">Excision nuclease</keyword>
<dbReference type="PANTHER" id="PTHR43152:SF1">
    <property type="entry name" value="UVRA PROTEIN"/>
    <property type="match status" value="1"/>
</dbReference>
<dbReference type="InterPro" id="IPR017871">
    <property type="entry name" value="ABC_transporter-like_CS"/>
</dbReference>
<evidence type="ECO:0000256" key="3">
    <source>
        <dbReference type="ARBA" id="ARBA00022737"/>
    </source>
</evidence>
<evidence type="ECO:0000256" key="11">
    <source>
        <dbReference type="ARBA" id="ARBA00038000"/>
    </source>
</evidence>
<gene>
    <name evidence="15" type="primary">uvrA_2</name>
    <name evidence="15" type="ORF">OXPF_19520</name>
</gene>
<dbReference type="Pfam" id="PF00005">
    <property type="entry name" value="ABC_tran"/>
    <property type="match status" value="1"/>
</dbReference>
<dbReference type="Gene3D" id="3.40.50.300">
    <property type="entry name" value="P-loop containing nucleotide triphosphate hydrolases"/>
    <property type="match status" value="2"/>
</dbReference>
<organism evidence="15 16">
    <name type="scientific">Oxobacter pfennigii</name>
    <dbReference type="NCBI Taxonomy" id="36849"/>
    <lineage>
        <taxon>Bacteria</taxon>
        <taxon>Bacillati</taxon>
        <taxon>Bacillota</taxon>
        <taxon>Clostridia</taxon>
        <taxon>Eubacteriales</taxon>
        <taxon>Clostridiaceae</taxon>
        <taxon>Oxobacter</taxon>
    </lineage>
</organism>
<evidence type="ECO:0000256" key="10">
    <source>
        <dbReference type="ARBA" id="ARBA00023204"/>
    </source>
</evidence>
<dbReference type="GO" id="GO:0003677">
    <property type="term" value="F:DNA binding"/>
    <property type="evidence" value="ECO:0007669"/>
    <property type="project" value="UniProtKB-KW"/>
</dbReference>
<comment type="subcellular location">
    <subcellularLocation>
        <location evidence="1">Cytoplasm</location>
    </subcellularLocation>
</comment>
<keyword evidence="2" id="KW-0963">Cytoplasm</keyword>
<evidence type="ECO:0000256" key="4">
    <source>
        <dbReference type="ARBA" id="ARBA00022741"/>
    </source>
</evidence>
<dbReference type="PATRIC" id="fig|36849.3.peg.2056"/>
<feature type="domain" description="ABC transporter" evidence="14">
    <location>
        <begin position="400"/>
        <end position="706"/>
    </location>
</feature>
<keyword evidence="7" id="KW-0067">ATP-binding</keyword>
<sequence length="713" mass="79360">MVFDTIAAESQRQLNETYSSFIRSRLPRYGKPDVESIQNLSVSIIINQKRLGDNNRSTVGTVTDIYSLLRLLFSRIGTPFVGYSDVFSFNNPQGMCKECQGLGVVQDFDIGRLLDKEKSLNEGAIRFPTFYPGGVRWKRYIHTGLFDNDKKLKDYTPDELDTLLYKSGFKPANATGEWPPTSKYEGVIPRIKRTYLSRNCRDAKRYQADINRIVIEKVCPACSGSRLNPKVSGCKIHGKNITDCANMTITELIAFIESIHVSQVDTVIQAILQQLAFAENVGLGYLTLNRATSTLSGGESQRIKMIRQLGSSLNGLIYIFDEPSIGLHPADIHKINRLFVKLRDKGNTILIVEHDPDVIQIADKIIEMGSHSGKNGGEIIFQGDIDTFYTAYTLTSKYILQKHSIKSSNRKPRGWLEINNASMFNLHNIDVRIPKGVLTVVTGVAGSGKSTLFDRILTQRYPECVVIDQKPVTTNRRSNIATFTGIFDNIRDLFAQENSVGNSCFSFNSKGACPNCKGLGLVELDLAFMESVTDICEVCGGKRFTQRVLKYLYHGKNINEVLNLDVDEAAGFFTEPAIIDKLKQLKKVGLGYLSLGQSLTTLSGGELQRLKLAAELERQGKIYVFDEPTTGLHFSDIETLLAVFAELLYKGSTLIVIEHNLEMICHGDWVIDLGPGAGEQGGKIIFEGIPQELLNCKQSVTSIHLKQYLGSQT</sequence>
<dbReference type="PROSITE" id="PS50893">
    <property type="entry name" value="ABC_TRANSPORTER_2"/>
    <property type="match status" value="1"/>
</dbReference>
<dbReference type="Gene3D" id="1.20.1580.10">
    <property type="entry name" value="ABC transporter ATPase like domain"/>
    <property type="match status" value="2"/>
</dbReference>
<evidence type="ECO:0000256" key="6">
    <source>
        <dbReference type="ARBA" id="ARBA00022769"/>
    </source>
</evidence>
<dbReference type="InterPro" id="IPR027417">
    <property type="entry name" value="P-loop_NTPase"/>
</dbReference>
<reference evidence="15 16" key="1">
    <citation type="submission" date="2015-09" db="EMBL/GenBank/DDBJ databases">
        <title>Genome sequence of Oxobacter pfennigii DSM 3222.</title>
        <authorList>
            <person name="Poehlein A."/>
            <person name="Bengelsdorf F.R."/>
            <person name="Schiel-Bengelsdorf B."/>
            <person name="Duerre P."/>
            <person name="Daniel R."/>
        </authorList>
    </citation>
    <scope>NUCLEOTIDE SEQUENCE [LARGE SCALE GENOMIC DNA]</scope>
    <source>
        <strain evidence="15 16">DSM 3222</strain>
    </source>
</reference>
<name>A0A0P9AGB5_9CLOT</name>
<dbReference type="Gene3D" id="1.10.8.280">
    <property type="entry name" value="ABC transporter ATPase domain-like"/>
    <property type="match status" value="1"/>
</dbReference>
<keyword evidence="3" id="KW-0677">Repeat</keyword>
<proteinExistence type="inferred from homology"/>
<keyword evidence="9" id="KW-0238">DNA-binding</keyword>
<dbReference type="SUPFAM" id="SSF52540">
    <property type="entry name" value="P-loop containing nucleoside triphosphate hydrolases"/>
    <property type="match status" value="2"/>
</dbReference>
<keyword evidence="16" id="KW-1185">Reference proteome</keyword>
<evidence type="ECO:0000256" key="2">
    <source>
        <dbReference type="ARBA" id="ARBA00022490"/>
    </source>
</evidence>
<keyword evidence="4" id="KW-0547">Nucleotide-binding</keyword>
<accession>A0A0P9AGB5</accession>
<evidence type="ECO:0000256" key="5">
    <source>
        <dbReference type="ARBA" id="ARBA00022763"/>
    </source>
</evidence>
<evidence type="ECO:0000259" key="14">
    <source>
        <dbReference type="PROSITE" id="PS50893"/>
    </source>
</evidence>
<evidence type="ECO:0000313" key="16">
    <source>
        <dbReference type="Proteomes" id="UP000050326"/>
    </source>
</evidence>
<evidence type="ECO:0000256" key="12">
    <source>
        <dbReference type="ARBA" id="ARBA00039316"/>
    </source>
</evidence>
<dbReference type="Proteomes" id="UP000050326">
    <property type="component" value="Unassembled WGS sequence"/>
</dbReference>
<dbReference type="GO" id="GO:0004518">
    <property type="term" value="F:nuclease activity"/>
    <property type="evidence" value="ECO:0007669"/>
    <property type="project" value="UniProtKB-KW"/>
</dbReference>
<dbReference type="GO" id="GO:0006281">
    <property type="term" value="P:DNA repair"/>
    <property type="evidence" value="ECO:0007669"/>
    <property type="project" value="UniProtKB-KW"/>
</dbReference>
<dbReference type="GO" id="GO:0016887">
    <property type="term" value="F:ATP hydrolysis activity"/>
    <property type="evidence" value="ECO:0007669"/>
    <property type="project" value="InterPro"/>
</dbReference>
<dbReference type="PROSITE" id="PS00211">
    <property type="entry name" value="ABC_TRANSPORTER_1"/>
    <property type="match status" value="2"/>
</dbReference>
<evidence type="ECO:0000256" key="7">
    <source>
        <dbReference type="ARBA" id="ARBA00022840"/>
    </source>
</evidence>
<evidence type="ECO:0000313" key="15">
    <source>
        <dbReference type="EMBL" id="KPU44458.1"/>
    </source>
</evidence>
<evidence type="ECO:0000256" key="8">
    <source>
        <dbReference type="ARBA" id="ARBA00022881"/>
    </source>
</evidence>
<dbReference type="STRING" id="36849.OXPF_19520"/>
<dbReference type="PANTHER" id="PTHR43152">
    <property type="entry name" value="UVRABC SYSTEM PROTEIN A"/>
    <property type="match status" value="1"/>
</dbReference>
<comment type="similarity">
    <text evidence="11">Belongs to the ABC transporter superfamily. UvrA family.</text>
</comment>
<protein>
    <recommendedName>
        <fullName evidence="12">UvrABC system protein A</fullName>
    </recommendedName>
    <alternativeName>
        <fullName evidence="13">Excinuclease ABC subunit A</fullName>
    </alternativeName>
</protein>
<dbReference type="GO" id="GO:0005524">
    <property type="term" value="F:ATP binding"/>
    <property type="evidence" value="ECO:0007669"/>
    <property type="project" value="UniProtKB-KW"/>
</dbReference>
<dbReference type="GO" id="GO:0005737">
    <property type="term" value="C:cytoplasm"/>
    <property type="evidence" value="ECO:0007669"/>
    <property type="project" value="UniProtKB-SubCell"/>
</dbReference>
<comment type="caution">
    <text evidence="15">The sequence shown here is derived from an EMBL/GenBank/DDBJ whole genome shotgun (WGS) entry which is preliminary data.</text>
</comment>
<dbReference type="EMBL" id="LKET01000030">
    <property type="protein sequence ID" value="KPU44458.1"/>
    <property type="molecule type" value="Genomic_DNA"/>
</dbReference>
<dbReference type="AlphaFoldDB" id="A0A0P9AGB5"/>